<dbReference type="EMBL" id="BBLT01000002">
    <property type="protein sequence ID" value="GAL83891.1"/>
    <property type="molecule type" value="Genomic_DNA"/>
</dbReference>
<dbReference type="OrthoDB" id="640949at2"/>
<organism evidence="2 3">
    <name type="scientific">Sporocytophaga myxococcoides</name>
    <dbReference type="NCBI Taxonomy" id="153721"/>
    <lineage>
        <taxon>Bacteria</taxon>
        <taxon>Pseudomonadati</taxon>
        <taxon>Bacteroidota</taxon>
        <taxon>Cytophagia</taxon>
        <taxon>Cytophagales</taxon>
        <taxon>Cytophagaceae</taxon>
        <taxon>Sporocytophaga</taxon>
    </lineage>
</organism>
<dbReference type="Proteomes" id="UP000030185">
    <property type="component" value="Unassembled WGS sequence"/>
</dbReference>
<keyword evidence="1" id="KW-0732">Signal</keyword>
<feature type="signal peptide" evidence="1">
    <location>
        <begin position="1"/>
        <end position="19"/>
    </location>
</feature>
<dbReference type="RefSeq" id="WP_045459612.1">
    <property type="nucleotide sequence ID" value="NZ_BBLT01000002.1"/>
</dbReference>
<evidence type="ECO:0000256" key="1">
    <source>
        <dbReference type="SAM" id="SignalP"/>
    </source>
</evidence>
<feature type="chain" id="PRO_5001944530" description="Secretion system C-terminal sorting domain-containing protein" evidence="1">
    <location>
        <begin position="20"/>
        <end position="267"/>
    </location>
</feature>
<dbReference type="NCBIfam" id="TIGR04183">
    <property type="entry name" value="Por_Secre_tail"/>
    <property type="match status" value="1"/>
</dbReference>
<reference evidence="2 3" key="1">
    <citation type="submission" date="2014-09" db="EMBL/GenBank/DDBJ databases">
        <title>Sporocytophaga myxococcoides PG-01 genome sequencing.</title>
        <authorList>
            <person name="Liu L."/>
            <person name="Gao P.J."/>
            <person name="Chen G.J."/>
            <person name="Wang L.S."/>
        </authorList>
    </citation>
    <scope>NUCLEOTIDE SEQUENCE [LARGE SCALE GENOMIC DNA]</scope>
    <source>
        <strain evidence="2 3">PG-01</strain>
    </source>
</reference>
<name>A0A098LAD5_9BACT</name>
<evidence type="ECO:0000313" key="2">
    <source>
        <dbReference type="EMBL" id="GAL83891.1"/>
    </source>
</evidence>
<sequence length="267" mass="29382">MKKQLLFIASIFTAFNLSAQQLDNASFESWEVNENQNAFLTGHWDSPSICQSPKSCYYFLGATSGRSGRAAKIYAYNNGFEVVSSPLQYYGPLASKPSKLTFWYKSTKPLTAGIIITKGEPLDVNELTDATGYGQSIVLPAESFTKVEIPLIYQKEEATDSVGVIFTFGKQELSSSDYFIIDDVELSYEVTGLSDKQMIQMIGSNIVTSSLNLKESVEALNVYNTSGIQVFSSVNTQNADFSSLPEGLYMVILKKGNSMGTMKVLKN</sequence>
<dbReference type="STRING" id="153721.MYP_1119"/>
<evidence type="ECO:0008006" key="4">
    <source>
        <dbReference type="Google" id="ProtNLM"/>
    </source>
</evidence>
<dbReference type="AlphaFoldDB" id="A0A098LAD5"/>
<evidence type="ECO:0000313" key="3">
    <source>
        <dbReference type="Proteomes" id="UP000030185"/>
    </source>
</evidence>
<proteinExistence type="predicted"/>
<protein>
    <recommendedName>
        <fullName evidence="4">Secretion system C-terminal sorting domain-containing protein</fullName>
    </recommendedName>
</protein>
<comment type="caution">
    <text evidence="2">The sequence shown here is derived from an EMBL/GenBank/DDBJ whole genome shotgun (WGS) entry which is preliminary data.</text>
</comment>
<accession>A0A098LAD5</accession>
<dbReference type="InterPro" id="IPR026444">
    <property type="entry name" value="Secre_tail"/>
</dbReference>
<gene>
    <name evidence="2" type="ORF">MYP_1119</name>
</gene>
<keyword evidence="3" id="KW-1185">Reference proteome</keyword>